<reference evidence="4" key="1">
    <citation type="submission" date="2020-10" db="EMBL/GenBank/DDBJ databases">
        <title>Taxonomic study of unclassified bacteria belonging to the class Ktedonobacteria.</title>
        <authorList>
            <person name="Yabe S."/>
            <person name="Wang C.M."/>
            <person name="Zheng Y."/>
            <person name="Sakai Y."/>
            <person name="Cavaletti L."/>
            <person name="Monciardini P."/>
            <person name="Donadio S."/>
        </authorList>
    </citation>
    <scope>NUCLEOTIDE SEQUENCE</scope>
    <source>
        <strain evidence="4">SOSP1-1</strain>
    </source>
</reference>
<feature type="domain" description="DRBM" evidence="3">
    <location>
        <begin position="1"/>
        <end position="47"/>
    </location>
</feature>
<dbReference type="InterPro" id="IPR014720">
    <property type="entry name" value="dsRBD_dom"/>
</dbReference>
<dbReference type="Gene3D" id="3.30.160.20">
    <property type="match status" value="1"/>
</dbReference>
<dbReference type="SUPFAM" id="SSF54768">
    <property type="entry name" value="dsRNA-binding domain-like"/>
    <property type="match status" value="1"/>
</dbReference>
<evidence type="ECO:0000313" key="5">
    <source>
        <dbReference type="Proteomes" id="UP000612362"/>
    </source>
</evidence>
<feature type="region of interest" description="Disordered" evidence="2">
    <location>
        <begin position="51"/>
        <end position="70"/>
    </location>
</feature>
<name>A0A8J3MVV4_9CHLR</name>
<dbReference type="AlphaFoldDB" id="A0A8J3MVV4"/>
<evidence type="ECO:0000256" key="2">
    <source>
        <dbReference type="SAM" id="MobiDB-lite"/>
    </source>
</evidence>
<dbReference type="GO" id="GO:0003723">
    <property type="term" value="F:RNA binding"/>
    <property type="evidence" value="ECO:0007669"/>
    <property type="project" value="UniProtKB-UniRule"/>
</dbReference>
<keyword evidence="1" id="KW-0694">RNA-binding</keyword>
<keyword evidence="5" id="KW-1185">Reference proteome</keyword>
<dbReference type="RefSeq" id="WP_220197553.1">
    <property type="nucleotide sequence ID" value="NZ_BNJF01000004.1"/>
</dbReference>
<accession>A0A8J3MVV4</accession>
<sequence length="70" mass="7560">MNPTRPRGFTPCVVIYVGRKRITTGEGKTKKAAATQAAMEMVFILEGQVEASVVPEENESASGDDEKGHH</sequence>
<evidence type="ECO:0000259" key="3">
    <source>
        <dbReference type="PROSITE" id="PS50137"/>
    </source>
</evidence>
<comment type="caution">
    <text evidence="4">The sequence shown here is derived from an EMBL/GenBank/DDBJ whole genome shotgun (WGS) entry which is preliminary data.</text>
</comment>
<dbReference type="Proteomes" id="UP000612362">
    <property type="component" value="Unassembled WGS sequence"/>
</dbReference>
<proteinExistence type="predicted"/>
<gene>
    <name evidence="4" type="ORF">KSX_64890</name>
</gene>
<protein>
    <recommendedName>
        <fullName evidence="3">DRBM domain-containing protein</fullName>
    </recommendedName>
</protein>
<evidence type="ECO:0000313" key="4">
    <source>
        <dbReference type="EMBL" id="GHO48326.1"/>
    </source>
</evidence>
<dbReference type="Pfam" id="PF00035">
    <property type="entry name" value="dsrm"/>
    <property type="match status" value="1"/>
</dbReference>
<dbReference type="EMBL" id="BNJF01000004">
    <property type="protein sequence ID" value="GHO48326.1"/>
    <property type="molecule type" value="Genomic_DNA"/>
</dbReference>
<dbReference type="PROSITE" id="PS50137">
    <property type="entry name" value="DS_RBD"/>
    <property type="match status" value="1"/>
</dbReference>
<evidence type="ECO:0000256" key="1">
    <source>
        <dbReference type="PROSITE-ProRule" id="PRU00266"/>
    </source>
</evidence>
<organism evidence="4 5">
    <name type="scientific">Ktedonospora formicarum</name>
    <dbReference type="NCBI Taxonomy" id="2778364"/>
    <lineage>
        <taxon>Bacteria</taxon>
        <taxon>Bacillati</taxon>
        <taxon>Chloroflexota</taxon>
        <taxon>Ktedonobacteria</taxon>
        <taxon>Ktedonobacterales</taxon>
        <taxon>Ktedonobacteraceae</taxon>
        <taxon>Ktedonospora</taxon>
    </lineage>
</organism>